<protein>
    <submittedName>
        <fullName evidence="1">Uncharacterized protein</fullName>
    </submittedName>
</protein>
<comment type="caution">
    <text evidence="1">The sequence shown here is derived from an EMBL/GenBank/DDBJ whole genome shotgun (WGS) entry which is preliminary data.</text>
</comment>
<accession>A0A8S1LEH3</accession>
<evidence type="ECO:0000313" key="2">
    <source>
        <dbReference type="Proteomes" id="UP000692954"/>
    </source>
</evidence>
<dbReference type="EMBL" id="CAJJDN010000015">
    <property type="protein sequence ID" value="CAD8061264.1"/>
    <property type="molecule type" value="Genomic_DNA"/>
</dbReference>
<reference evidence="1" key="1">
    <citation type="submission" date="2021-01" db="EMBL/GenBank/DDBJ databases">
        <authorList>
            <consortium name="Genoscope - CEA"/>
            <person name="William W."/>
        </authorList>
    </citation>
    <scope>NUCLEOTIDE SEQUENCE</scope>
</reference>
<dbReference type="AlphaFoldDB" id="A0A8S1LEH3"/>
<evidence type="ECO:0000313" key="1">
    <source>
        <dbReference type="EMBL" id="CAD8061264.1"/>
    </source>
</evidence>
<proteinExistence type="predicted"/>
<gene>
    <name evidence="1" type="ORF">PSON_ATCC_30995.1.T0150215</name>
</gene>
<keyword evidence="2" id="KW-1185">Reference proteome</keyword>
<organism evidence="1 2">
    <name type="scientific">Paramecium sonneborni</name>
    <dbReference type="NCBI Taxonomy" id="65129"/>
    <lineage>
        <taxon>Eukaryota</taxon>
        <taxon>Sar</taxon>
        <taxon>Alveolata</taxon>
        <taxon>Ciliophora</taxon>
        <taxon>Intramacronucleata</taxon>
        <taxon>Oligohymenophorea</taxon>
        <taxon>Peniculida</taxon>
        <taxon>Parameciidae</taxon>
        <taxon>Paramecium</taxon>
    </lineage>
</organism>
<name>A0A8S1LEH3_9CILI</name>
<sequence>MIQTVNAKNKPSHDLRLFPNNINIRQQMNNYQNQFSLLIICHLWCRRTFLMRKMNLTYVLINTNRFPRLLILAIYKNFKEKTKDFTNYGRC</sequence>
<dbReference type="Proteomes" id="UP000692954">
    <property type="component" value="Unassembled WGS sequence"/>
</dbReference>